<evidence type="ECO:0000313" key="9">
    <source>
        <dbReference type="EMBL" id="CAF0995071.1"/>
    </source>
</evidence>
<dbReference type="AlphaFoldDB" id="A0A814GE25"/>
<dbReference type="Pfam" id="PF01393">
    <property type="entry name" value="Chromo_shadow"/>
    <property type="match status" value="1"/>
</dbReference>
<dbReference type="FunFam" id="2.40.50.40:FF:000007">
    <property type="entry name" value="Chromobox protein homolog 1"/>
    <property type="match status" value="1"/>
</dbReference>
<keyword evidence="11" id="KW-1185">Reference proteome</keyword>
<dbReference type="InterPro" id="IPR023780">
    <property type="entry name" value="Chromo_domain"/>
</dbReference>
<dbReference type="Pfam" id="PF00385">
    <property type="entry name" value="Chromo"/>
    <property type="match status" value="1"/>
</dbReference>
<name>A0A814GE25_9BILA</name>
<evidence type="ECO:0000256" key="3">
    <source>
        <dbReference type="ARBA" id="ARBA00023015"/>
    </source>
</evidence>
<keyword evidence="2" id="KW-0677">Repeat</keyword>
<dbReference type="EMBL" id="CAJNOQ010003095">
    <property type="protein sequence ID" value="CAF0995071.1"/>
    <property type="molecule type" value="Genomic_DNA"/>
</dbReference>
<organism evidence="9 11">
    <name type="scientific">Didymodactylos carnosus</name>
    <dbReference type="NCBI Taxonomy" id="1234261"/>
    <lineage>
        <taxon>Eukaryota</taxon>
        <taxon>Metazoa</taxon>
        <taxon>Spiralia</taxon>
        <taxon>Gnathifera</taxon>
        <taxon>Rotifera</taxon>
        <taxon>Eurotatoria</taxon>
        <taxon>Bdelloidea</taxon>
        <taxon>Philodinida</taxon>
        <taxon>Philodinidae</taxon>
        <taxon>Didymodactylos</taxon>
    </lineage>
</organism>
<dbReference type="GO" id="GO:0005634">
    <property type="term" value="C:nucleus"/>
    <property type="evidence" value="ECO:0007669"/>
    <property type="project" value="UniProtKB-SubCell"/>
</dbReference>
<dbReference type="PANTHER" id="PTHR22812">
    <property type="entry name" value="CHROMOBOX PROTEIN"/>
    <property type="match status" value="1"/>
</dbReference>
<dbReference type="SMART" id="SM00298">
    <property type="entry name" value="CHROMO"/>
    <property type="match status" value="2"/>
</dbReference>
<evidence type="ECO:0000256" key="6">
    <source>
        <dbReference type="ARBA" id="ARBA00073803"/>
    </source>
</evidence>
<accession>A0A814GE25</accession>
<dbReference type="InterPro" id="IPR000953">
    <property type="entry name" value="Chromo/chromo_shadow_dom"/>
</dbReference>
<feature type="compositionally biased region" description="Polar residues" evidence="7">
    <location>
        <begin position="223"/>
        <end position="238"/>
    </location>
</feature>
<dbReference type="Gene3D" id="2.40.50.40">
    <property type="match status" value="2"/>
</dbReference>
<evidence type="ECO:0000256" key="4">
    <source>
        <dbReference type="ARBA" id="ARBA00023163"/>
    </source>
</evidence>
<evidence type="ECO:0000256" key="5">
    <source>
        <dbReference type="ARBA" id="ARBA00023242"/>
    </source>
</evidence>
<dbReference type="CDD" id="cd18631">
    <property type="entry name" value="CD_HP1_like"/>
    <property type="match status" value="1"/>
</dbReference>
<dbReference type="InterPro" id="IPR016197">
    <property type="entry name" value="Chromo-like_dom_sf"/>
</dbReference>
<dbReference type="GO" id="GO:0000792">
    <property type="term" value="C:heterochromatin"/>
    <property type="evidence" value="ECO:0007669"/>
    <property type="project" value="UniProtKB-ARBA"/>
</dbReference>
<evidence type="ECO:0000256" key="1">
    <source>
        <dbReference type="ARBA" id="ARBA00004123"/>
    </source>
</evidence>
<keyword evidence="5" id="KW-0539">Nucleus</keyword>
<evidence type="ECO:0000313" key="11">
    <source>
        <dbReference type="Proteomes" id="UP000663829"/>
    </source>
</evidence>
<feature type="region of interest" description="Disordered" evidence="7">
    <location>
        <begin position="220"/>
        <end position="268"/>
    </location>
</feature>
<dbReference type="InterPro" id="IPR017984">
    <property type="entry name" value="Chromo_dom_subgr"/>
</dbReference>
<dbReference type="Gene3D" id="3.20.20.80">
    <property type="entry name" value="Glycosidases"/>
    <property type="match status" value="1"/>
</dbReference>
<keyword evidence="3" id="KW-0805">Transcription regulation</keyword>
<dbReference type="EMBL" id="CAJOBC010003095">
    <property type="protein sequence ID" value="CAF3766766.1"/>
    <property type="molecule type" value="Genomic_DNA"/>
</dbReference>
<protein>
    <recommendedName>
        <fullName evidence="6">Heterochromatin protein 1</fullName>
    </recommendedName>
</protein>
<dbReference type="CDD" id="cd00034">
    <property type="entry name" value="CSD"/>
    <property type="match status" value="1"/>
</dbReference>
<dbReference type="SMART" id="SM00300">
    <property type="entry name" value="ChSh"/>
    <property type="match status" value="1"/>
</dbReference>
<gene>
    <name evidence="9" type="ORF">GPM918_LOCUS13456</name>
    <name evidence="10" type="ORF">SRO942_LOCUS13456</name>
</gene>
<dbReference type="InterPro" id="IPR023779">
    <property type="entry name" value="Chromodomain_CS"/>
</dbReference>
<comment type="subcellular location">
    <subcellularLocation>
        <location evidence="1">Nucleus</location>
    </subcellularLocation>
</comment>
<proteinExistence type="predicted"/>
<sequence length="344" mass="39648">MEKLVKTLIATKNDLKFTLALFGSTWTYYTALYEKIENFVDGINYQYYAEGLPMNDADAAVTTYQIRASQSNIPMSKFFYIVNTNQNAKRGIQPPASFDAYTQLVTSGVTVFSINDDNNNYDTEKKFAEMPNAPNGKTFEDGPGWTFRSMGKHQNAQLSSDDEDELEEEEFIVERILDRRIKNNVVEYYLKWKNFPDTENTWEPEMNLDCPDLIAEFERTRAKQQASEKSSPSINATNNKRRNLSPDDDQDSRSASNQNNVDNSRRKRANEYGYGRGYDIEKILGATDVYGELMFLIKWRETDKPELVPARIANVKSPQTVIKFYEERLTWANTEENSTAINEK</sequence>
<reference evidence="9" key="1">
    <citation type="submission" date="2021-02" db="EMBL/GenBank/DDBJ databases">
        <authorList>
            <person name="Nowell W R."/>
        </authorList>
    </citation>
    <scope>NUCLEOTIDE SEQUENCE</scope>
</reference>
<dbReference type="SUPFAM" id="SSF54160">
    <property type="entry name" value="Chromo domain-like"/>
    <property type="match status" value="2"/>
</dbReference>
<dbReference type="Proteomes" id="UP000663829">
    <property type="component" value="Unassembled WGS sequence"/>
</dbReference>
<keyword evidence="4" id="KW-0804">Transcription</keyword>
<dbReference type="InterPro" id="IPR051219">
    <property type="entry name" value="Heterochromatin_chromo-domain"/>
</dbReference>
<feature type="domain" description="Chromo" evidence="8">
    <location>
        <begin position="171"/>
        <end position="229"/>
    </location>
</feature>
<feature type="compositionally biased region" description="Polar residues" evidence="7">
    <location>
        <begin position="253"/>
        <end position="262"/>
    </location>
</feature>
<evidence type="ECO:0000256" key="7">
    <source>
        <dbReference type="SAM" id="MobiDB-lite"/>
    </source>
</evidence>
<dbReference type="InterPro" id="IPR008251">
    <property type="entry name" value="Chromo_shadow_dom"/>
</dbReference>
<dbReference type="OrthoDB" id="433924at2759"/>
<evidence type="ECO:0000313" key="10">
    <source>
        <dbReference type="EMBL" id="CAF3766766.1"/>
    </source>
</evidence>
<evidence type="ECO:0000259" key="8">
    <source>
        <dbReference type="PROSITE" id="PS50013"/>
    </source>
</evidence>
<dbReference type="PRINTS" id="PR00504">
    <property type="entry name" value="CHROMODOMAIN"/>
</dbReference>
<dbReference type="PROSITE" id="PS00598">
    <property type="entry name" value="CHROMO_1"/>
    <property type="match status" value="1"/>
</dbReference>
<comment type="caution">
    <text evidence="9">The sequence shown here is derived from an EMBL/GenBank/DDBJ whole genome shotgun (WGS) entry which is preliminary data.</text>
</comment>
<dbReference type="PROSITE" id="PS50013">
    <property type="entry name" value="CHROMO_2"/>
    <property type="match status" value="2"/>
</dbReference>
<feature type="domain" description="Chromo" evidence="8">
    <location>
        <begin position="278"/>
        <end position="336"/>
    </location>
</feature>
<dbReference type="FunFam" id="2.40.50.40:FF:000031">
    <property type="entry name" value="Heterochromatin protein 1"/>
    <property type="match status" value="1"/>
</dbReference>
<evidence type="ECO:0000256" key="2">
    <source>
        <dbReference type="ARBA" id="ARBA00022737"/>
    </source>
</evidence>
<dbReference type="Proteomes" id="UP000681722">
    <property type="component" value="Unassembled WGS sequence"/>
</dbReference>